<keyword evidence="2" id="KW-0812">Transmembrane</keyword>
<accession>A0AAE0FJM3</accession>
<feature type="compositionally biased region" description="Basic and acidic residues" evidence="1">
    <location>
        <begin position="194"/>
        <end position="203"/>
    </location>
</feature>
<comment type="caution">
    <text evidence="3">The sequence shown here is derived from an EMBL/GenBank/DDBJ whole genome shotgun (WGS) entry which is preliminary data.</text>
</comment>
<name>A0AAE0FJM3_9CHLO</name>
<reference evidence="3 4" key="1">
    <citation type="journal article" date="2015" name="Genome Biol. Evol.">
        <title>Comparative Genomics of a Bacterivorous Green Alga Reveals Evolutionary Causalities and Consequences of Phago-Mixotrophic Mode of Nutrition.</title>
        <authorList>
            <person name="Burns J.A."/>
            <person name="Paasch A."/>
            <person name="Narechania A."/>
            <person name="Kim E."/>
        </authorList>
    </citation>
    <scope>NUCLEOTIDE SEQUENCE [LARGE SCALE GENOMIC DNA]</scope>
    <source>
        <strain evidence="3 4">PLY_AMNH</strain>
    </source>
</reference>
<organism evidence="3 4">
    <name type="scientific">Cymbomonas tetramitiformis</name>
    <dbReference type="NCBI Taxonomy" id="36881"/>
    <lineage>
        <taxon>Eukaryota</taxon>
        <taxon>Viridiplantae</taxon>
        <taxon>Chlorophyta</taxon>
        <taxon>Pyramimonadophyceae</taxon>
        <taxon>Pyramimonadales</taxon>
        <taxon>Pyramimonadaceae</taxon>
        <taxon>Cymbomonas</taxon>
    </lineage>
</organism>
<evidence type="ECO:0000313" key="4">
    <source>
        <dbReference type="Proteomes" id="UP001190700"/>
    </source>
</evidence>
<feature type="non-terminal residue" evidence="3">
    <location>
        <position position="279"/>
    </location>
</feature>
<evidence type="ECO:0000256" key="2">
    <source>
        <dbReference type="SAM" id="Phobius"/>
    </source>
</evidence>
<keyword evidence="4" id="KW-1185">Reference proteome</keyword>
<keyword evidence="2" id="KW-1133">Transmembrane helix</keyword>
<sequence length="279" mass="29816">MSSSRHNIKAQGLTLSRLFTGILLVFLGGLVLCIYLTTEAQYSFIKNTTSRVVSLSRISLRTRSSAPSTTTAPIPSRAQPPFSPVFTAHTPLSSSTVSPPVPEALHNGTHDSDPERVLHSFFEEEGVKLRGATGEEVSQEDGEEVSQEDGEEVSQEDGEEVSQEDGEEVSQEDGEEVSQEDGEKVSQEDGEEVSQEHGEKVSQEDGEEVSQEDGEKVSEQDGQKAPGDDASASAEDELESSSGMDNAQEAAAAEDGDASEDALRANCANFVDKPVARPV</sequence>
<feature type="region of interest" description="Disordered" evidence="1">
    <location>
        <begin position="130"/>
        <end position="260"/>
    </location>
</feature>
<proteinExistence type="predicted"/>
<dbReference type="Proteomes" id="UP001190700">
    <property type="component" value="Unassembled WGS sequence"/>
</dbReference>
<feature type="compositionally biased region" description="Low complexity" evidence="1">
    <location>
        <begin position="62"/>
        <end position="77"/>
    </location>
</feature>
<gene>
    <name evidence="3" type="ORF">CYMTET_30382</name>
</gene>
<feature type="compositionally biased region" description="Basic and acidic residues" evidence="1">
    <location>
        <begin position="213"/>
        <end position="222"/>
    </location>
</feature>
<feature type="compositionally biased region" description="Acidic residues" evidence="1">
    <location>
        <begin position="137"/>
        <end position="180"/>
    </location>
</feature>
<evidence type="ECO:0000256" key="1">
    <source>
        <dbReference type="SAM" id="MobiDB-lite"/>
    </source>
</evidence>
<feature type="transmembrane region" description="Helical" evidence="2">
    <location>
        <begin position="12"/>
        <end position="37"/>
    </location>
</feature>
<dbReference type="EMBL" id="LGRX02017517">
    <property type="protein sequence ID" value="KAK3260670.1"/>
    <property type="molecule type" value="Genomic_DNA"/>
</dbReference>
<evidence type="ECO:0000313" key="3">
    <source>
        <dbReference type="EMBL" id="KAK3260670.1"/>
    </source>
</evidence>
<dbReference type="AlphaFoldDB" id="A0AAE0FJM3"/>
<keyword evidence="2" id="KW-0472">Membrane</keyword>
<protein>
    <submittedName>
        <fullName evidence="3">Uncharacterized protein</fullName>
    </submittedName>
</protein>
<feature type="region of interest" description="Disordered" evidence="1">
    <location>
        <begin position="62"/>
        <end position="114"/>
    </location>
</feature>